<evidence type="ECO:0000313" key="4">
    <source>
        <dbReference type="Proteomes" id="UP000277671"/>
    </source>
</evidence>
<dbReference type="SUPFAM" id="SSF55729">
    <property type="entry name" value="Acyl-CoA N-acyltransferases (Nat)"/>
    <property type="match status" value="1"/>
</dbReference>
<keyword evidence="4" id="KW-1185">Reference proteome</keyword>
<dbReference type="AlphaFoldDB" id="A0A495JI22"/>
<dbReference type="InterPro" id="IPR016181">
    <property type="entry name" value="Acyl_CoA_acyltransferase"/>
</dbReference>
<feature type="domain" description="N-acetyltransferase" evidence="2">
    <location>
        <begin position="25"/>
        <end position="186"/>
    </location>
</feature>
<accession>A0A495JI22</accession>
<protein>
    <submittedName>
        <fullName evidence="3">RimJ/RimL family protein N-acetyltransferase</fullName>
    </submittedName>
</protein>
<dbReference type="Proteomes" id="UP000277671">
    <property type="component" value="Unassembled WGS sequence"/>
</dbReference>
<reference evidence="3 4" key="1">
    <citation type="submission" date="2018-10" db="EMBL/GenBank/DDBJ databases">
        <title>Sequencing the genomes of 1000 actinobacteria strains.</title>
        <authorList>
            <person name="Klenk H.-P."/>
        </authorList>
    </citation>
    <scope>NUCLEOTIDE SEQUENCE [LARGE SCALE GENOMIC DNA]</scope>
    <source>
        <strain evidence="3 4">DSM 45175</strain>
    </source>
</reference>
<keyword evidence="3" id="KW-0808">Transferase</keyword>
<name>A0A495JI22_9ACTN</name>
<feature type="compositionally biased region" description="Low complexity" evidence="1">
    <location>
        <begin position="202"/>
        <end position="212"/>
    </location>
</feature>
<proteinExistence type="predicted"/>
<dbReference type="GO" id="GO:0016747">
    <property type="term" value="F:acyltransferase activity, transferring groups other than amino-acyl groups"/>
    <property type="evidence" value="ECO:0007669"/>
    <property type="project" value="InterPro"/>
</dbReference>
<dbReference type="EMBL" id="RBKT01000001">
    <property type="protein sequence ID" value="RKR88656.1"/>
    <property type="molecule type" value="Genomic_DNA"/>
</dbReference>
<evidence type="ECO:0000256" key="1">
    <source>
        <dbReference type="SAM" id="MobiDB-lite"/>
    </source>
</evidence>
<dbReference type="InterPro" id="IPR000182">
    <property type="entry name" value="GNAT_dom"/>
</dbReference>
<dbReference type="Gene3D" id="3.40.630.30">
    <property type="match status" value="1"/>
</dbReference>
<evidence type="ECO:0000313" key="3">
    <source>
        <dbReference type="EMBL" id="RKR88656.1"/>
    </source>
</evidence>
<comment type="caution">
    <text evidence="3">The sequence shown here is derived from an EMBL/GenBank/DDBJ whole genome shotgun (WGS) entry which is preliminary data.</text>
</comment>
<feature type="region of interest" description="Disordered" evidence="1">
    <location>
        <begin position="191"/>
        <end position="212"/>
    </location>
</feature>
<dbReference type="PANTHER" id="PTHR43610">
    <property type="entry name" value="BLL6696 PROTEIN"/>
    <property type="match status" value="1"/>
</dbReference>
<evidence type="ECO:0000259" key="2">
    <source>
        <dbReference type="PROSITE" id="PS51186"/>
    </source>
</evidence>
<dbReference type="PROSITE" id="PS51186">
    <property type="entry name" value="GNAT"/>
    <property type="match status" value="1"/>
</dbReference>
<gene>
    <name evidence="3" type="ORF">BDK92_2985</name>
</gene>
<dbReference type="PANTHER" id="PTHR43610:SF1">
    <property type="entry name" value="N-ACETYLTRANSFERASE DOMAIN-CONTAINING PROTEIN"/>
    <property type="match status" value="1"/>
</dbReference>
<dbReference type="Pfam" id="PF13302">
    <property type="entry name" value="Acetyltransf_3"/>
    <property type="match status" value="1"/>
</dbReference>
<sequence length="212" mass="23580">MGRHDLVVGDAISLIEKPILVGERVLLRPVEAADAPGLATLDPETLKLTGSHRTHSLEILERWYATRAGHDDRLDLAIVDQGSGEWVGEVVLLDLDEHNRSCWFRILLAGPRFFGRGFGTEATRLILAYAFETVGLHRIELEVYDFNPRARRVYEKVGFVHEGTKRQALHWDGEWIDAHLMALLAPDWATHQGHPTPPPAPTMSSTPGGQGS</sequence>
<organism evidence="3 4">
    <name type="scientific">Micromonospora pisi</name>
    <dbReference type="NCBI Taxonomy" id="589240"/>
    <lineage>
        <taxon>Bacteria</taxon>
        <taxon>Bacillati</taxon>
        <taxon>Actinomycetota</taxon>
        <taxon>Actinomycetes</taxon>
        <taxon>Micromonosporales</taxon>
        <taxon>Micromonosporaceae</taxon>
        <taxon>Micromonospora</taxon>
    </lineage>
</organism>